<gene>
    <name evidence="5" type="ORF">MMJJ_08440</name>
</gene>
<dbReference type="EMBL" id="CP026606">
    <property type="protein sequence ID" value="AVB76254.1"/>
    <property type="molecule type" value="Genomic_DNA"/>
</dbReference>
<evidence type="ECO:0000256" key="2">
    <source>
        <dbReference type="ARBA" id="ARBA00023125"/>
    </source>
</evidence>
<keyword evidence="3" id="KW-0804">Transcription</keyword>
<evidence type="ECO:0000256" key="3">
    <source>
        <dbReference type="ARBA" id="ARBA00023163"/>
    </source>
</evidence>
<feature type="domain" description="HTH arsR-type" evidence="4">
    <location>
        <begin position="27"/>
        <end position="118"/>
    </location>
</feature>
<dbReference type="PROSITE" id="PS50987">
    <property type="entry name" value="HTH_ARSR_2"/>
    <property type="match status" value="1"/>
</dbReference>
<dbReference type="SUPFAM" id="SSF46785">
    <property type="entry name" value="Winged helix' DNA-binding domain"/>
    <property type="match status" value="1"/>
</dbReference>
<dbReference type="InterPro" id="IPR051081">
    <property type="entry name" value="HTH_MetalResp_TranReg"/>
</dbReference>
<dbReference type="PANTHER" id="PTHR33154">
    <property type="entry name" value="TRANSCRIPTIONAL REGULATOR, ARSR FAMILY"/>
    <property type="match status" value="1"/>
</dbReference>
<proteinExistence type="predicted"/>
<dbReference type="SMART" id="SM00418">
    <property type="entry name" value="HTH_ARSR"/>
    <property type="match status" value="1"/>
</dbReference>
<evidence type="ECO:0000313" key="5">
    <source>
        <dbReference type="EMBL" id="AVB76254.1"/>
    </source>
</evidence>
<dbReference type="InterPro" id="IPR036388">
    <property type="entry name" value="WH-like_DNA-bd_sf"/>
</dbReference>
<keyword evidence="1" id="KW-0805">Transcription regulation</keyword>
<evidence type="ECO:0000313" key="6">
    <source>
        <dbReference type="Proteomes" id="UP000239462"/>
    </source>
</evidence>
<accession>A0A2L1CA75</accession>
<dbReference type="GO" id="GO:0003677">
    <property type="term" value="F:DNA binding"/>
    <property type="evidence" value="ECO:0007669"/>
    <property type="project" value="UniProtKB-KW"/>
</dbReference>
<dbReference type="InterPro" id="IPR011991">
    <property type="entry name" value="ArsR-like_HTH"/>
</dbReference>
<dbReference type="Gene3D" id="1.10.10.10">
    <property type="entry name" value="Winged helix-like DNA-binding domain superfamily/Winged helix DNA-binding domain"/>
    <property type="match status" value="1"/>
</dbReference>
<dbReference type="AlphaFoldDB" id="A0A2L1CA75"/>
<dbReference type="InterPro" id="IPR036390">
    <property type="entry name" value="WH_DNA-bd_sf"/>
</dbReference>
<protein>
    <recommendedName>
        <fullName evidence="4">HTH arsR-type domain-containing protein</fullName>
    </recommendedName>
</protein>
<dbReference type="NCBIfam" id="NF033788">
    <property type="entry name" value="HTH_metalloreg"/>
    <property type="match status" value="1"/>
</dbReference>
<dbReference type="Proteomes" id="UP000239462">
    <property type="component" value="Chromosome"/>
</dbReference>
<dbReference type="CDD" id="cd00090">
    <property type="entry name" value="HTH_ARSR"/>
    <property type="match status" value="1"/>
</dbReference>
<dbReference type="GO" id="GO:0003700">
    <property type="term" value="F:DNA-binding transcription factor activity"/>
    <property type="evidence" value="ECO:0007669"/>
    <property type="project" value="InterPro"/>
</dbReference>
<dbReference type="PANTHER" id="PTHR33154:SF33">
    <property type="entry name" value="TRANSCRIPTIONAL REPRESSOR SDPR"/>
    <property type="match status" value="1"/>
</dbReference>
<evidence type="ECO:0000256" key="1">
    <source>
        <dbReference type="ARBA" id="ARBA00023015"/>
    </source>
</evidence>
<reference evidence="6" key="1">
    <citation type="journal article" date="2018" name="Genome Announc.">
        <title>Complete Genome Sequence of the Methanococcus maripaludis Type Strain JJ (DSM 2067), a Model for Selenoprotein Synthesis in Archaea.</title>
        <authorList>
            <person name="Poehlein A."/>
            <person name="Heym D."/>
            <person name="Quitzke V."/>
            <person name="Fersch J."/>
            <person name="Daniel R."/>
            <person name="Rother M."/>
        </authorList>
    </citation>
    <scope>NUCLEOTIDE SEQUENCE [LARGE SCALE GENOMIC DNA]</scope>
    <source>
        <strain evidence="6">DSM 2067</strain>
    </source>
</reference>
<organism evidence="5 6">
    <name type="scientific">Methanococcus maripaludis</name>
    <name type="common">Methanococcus deltae</name>
    <dbReference type="NCBI Taxonomy" id="39152"/>
    <lineage>
        <taxon>Archaea</taxon>
        <taxon>Methanobacteriati</taxon>
        <taxon>Methanobacteriota</taxon>
        <taxon>Methanomada group</taxon>
        <taxon>Methanococci</taxon>
        <taxon>Methanococcales</taxon>
        <taxon>Methanococcaceae</taxon>
        <taxon>Methanococcus</taxon>
    </lineage>
</organism>
<keyword evidence="2" id="KW-0238">DNA-binding</keyword>
<dbReference type="Pfam" id="PF01022">
    <property type="entry name" value="HTH_5"/>
    <property type="match status" value="1"/>
</dbReference>
<evidence type="ECO:0000259" key="4">
    <source>
        <dbReference type="PROSITE" id="PS50987"/>
    </source>
</evidence>
<name>A0A2L1CA75_METMI</name>
<sequence>MGDSLSDLCSEYSVLNEKIEKVLEKLPSNEDIINISNIMNSFGDPNRLKILLALKESELCSCELSNIADTSISAISHQLRILRDRKLVKFRKEGKFVYYKLYDEKIRDFLEEIVELRK</sequence>
<dbReference type="InterPro" id="IPR001845">
    <property type="entry name" value="HTH_ArsR_DNA-bd_dom"/>
</dbReference>
<dbReference type="KEGG" id="mmad:MMJJ_08440"/>
<dbReference type="PRINTS" id="PR00778">
    <property type="entry name" value="HTHARSR"/>
</dbReference>